<feature type="transmembrane region" description="Helical" evidence="7">
    <location>
        <begin position="32"/>
        <end position="52"/>
    </location>
</feature>
<keyword evidence="9" id="KW-1185">Reference proteome</keyword>
<keyword evidence="2" id="KW-0813">Transport</keyword>
<name>A0ABR9DXE5_9GAMM</name>
<evidence type="ECO:0008006" key="10">
    <source>
        <dbReference type="Google" id="ProtNLM"/>
    </source>
</evidence>
<keyword evidence="6 7" id="KW-0472">Membrane</keyword>
<comment type="subcellular location">
    <subcellularLocation>
        <location evidence="1">Cell membrane</location>
        <topology evidence="1">Multi-pass membrane protein</topology>
    </subcellularLocation>
</comment>
<accession>A0ABR9DXE5</accession>
<protein>
    <recommendedName>
        <fullName evidence="10">Energy-coupling factor ABC transporter permease</fullName>
    </recommendedName>
</protein>
<keyword evidence="4 7" id="KW-0812">Transmembrane</keyword>
<evidence type="ECO:0000256" key="3">
    <source>
        <dbReference type="ARBA" id="ARBA00022475"/>
    </source>
</evidence>
<comment type="caution">
    <text evidence="8">The sequence shown here is derived from an EMBL/GenBank/DDBJ whole genome shotgun (WGS) entry which is preliminary data.</text>
</comment>
<feature type="transmembrane region" description="Helical" evidence="7">
    <location>
        <begin position="64"/>
        <end position="97"/>
    </location>
</feature>
<feature type="transmembrane region" description="Helical" evidence="7">
    <location>
        <begin position="175"/>
        <end position="200"/>
    </location>
</feature>
<feature type="transmembrane region" description="Helical" evidence="7">
    <location>
        <begin position="133"/>
        <end position="163"/>
    </location>
</feature>
<sequence>MMLSVQLQGLLWALVIIFSLLSFDKATYKALFATPVRQTGVLACALVFALLWRIKAGILTGLDLHILGVTAATLILGWRLAILSSLLATALLFAFGLIELELLAVQILINAFIPIIVSYLAFIVSYHYLPRHFFVYIFVCAFITAGFIACLKISLGALFYLAIGQYNWQELTDNYVYLSAIIWFPEAMLNGMAITIMITYRPHWVKTFYDKDYLDS</sequence>
<keyword evidence="3" id="KW-1003">Cell membrane</keyword>
<evidence type="ECO:0000256" key="6">
    <source>
        <dbReference type="ARBA" id="ARBA00023136"/>
    </source>
</evidence>
<evidence type="ECO:0000313" key="9">
    <source>
        <dbReference type="Proteomes" id="UP000648482"/>
    </source>
</evidence>
<dbReference type="InterPro" id="IPR002751">
    <property type="entry name" value="CbiM/NikMN"/>
</dbReference>
<dbReference type="EMBL" id="AQGU01000025">
    <property type="protein sequence ID" value="MBE0358997.1"/>
    <property type="molecule type" value="Genomic_DNA"/>
</dbReference>
<evidence type="ECO:0000256" key="5">
    <source>
        <dbReference type="ARBA" id="ARBA00022989"/>
    </source>
</evidence>
<reference evidence="8 9" key="1">
    <citation type="submission" date="2015-06" db="EMBL/GenBank/DDBJ databases">
        <title>Genome sequence of Pseudoalteromonas aliena.</title>
        <authorList>
            <person name="Xie B.-B."/>
            <person name="Rong J.-C."/>
            <person name="Qin Q.-L."/>
            <person name="Zhang Y.-Z."/>
        </authorList>
    </citation>
    <scope>NUCLEOTIDE SEQUENCE [LARGE SCALE GENOMIC DNA]</scope>
    <source>
        <strain evidence="8 9">SW19</strain>
    </source>
</reference>
<proteinExistence type="predicted"/>
<feature type="transmembrane region" description="Helical" evidence="7">
    <location>
        <begin position="103"/>
        <end position="126"/>
    </location>
</feature>
<organism evidence="8 9">
    <name type="scientific">Pseudoalteromonas aliena SW19</name>
    <dbReference type="NCBI Taxonomy" id="1314866"/>
    <lineage>
        <taxon>Bacteria</taxon>
        <taxon>Pseudomonadati</taxon>
        <taxon>Pseudomonadota</taxon>
        <taxon>Gammaproteobacteria</taxon>
        <taxon>Alteromonadales</taxon>
        <taxon>Pseudoalteromonadaceae</taxon>
        <taxon>Pseudoalteromonas</taxon>
    </lineage>
</organism>
<gene>
    <name evidence="8" type="ORF">PALI_a0179</name>
</gene>
<dbReference type="Pfam" id="PF01891">
    <property type="entry name" value="CbiM"/>
    <property type="match status" value="1"/>
</dbReference>
<evidence type="ECO:0000256" key="2">
    <source>
        <dbReference type="ARBA" id="ARBA00022448"/>
    </source>
</evidence>
<dbReference type="Proteomes" id="UP000648482">
    <property type="component" value="Unassembled WGS sequence"/>
</dbReference>
<evidence type="ECO:0000256" key="1">
    <source>
        <dbReference type="ARBA" id="ARBA00004651"/>
    </source>
</evidence>
<evidence type="ECO:0000256" key="4">
    <source>
        <dbReference type="ARBA" id="ARBA00022692"/>
    </source>
</evidence>
<keyword evidence="5 7" id="KW-1133">Transmembrane helix</keyword>
<evidence type="ECO:0000256" key="7">
    <source>
        <dbReference type="SAM" id="Phobius"/>
    </source>
</evidence>
<dbReference type="Gene3D" id="1.10.1760.20">
    <property type="match status" value="1"/>
</dbReference>
<evidence type="ECO:0000313" key="8">
    <source>
        <dbReference type="EMBL" id="MBE0358997.1"/>
    </source>
</evidence>